<dbReference type="Proteomes" id="UP000054166">
    <property type="component" value="Unassembled WGS sequence"/>
</dbReference>
<name>A0A0C3EVI1_PILCF</name>
<dbReference type="AlphaFoldDB" id="A0A0C3EVI1"/>
<gene>
    <name evidence="1" type="ORF">PILCRDRAFT_91592</name>
</gene>
<keyword evidence="2" id="KW-1185">Reference proteome</keyword>
<organism evidence="1 2">
    <name type="scientific">Piloderma croceum (strain F 1598)</name>
    <dbReference type="NCBI Taxonomy" id="765440"/>
    <lineage>
        <taxon>Eukaryota</taxon>
        <taxon>Fungi</taxon>
        <taxon>Dikarya</taxon>
        <taxon>Basidiomycota</taxon>
        <taxon>Agaricomycotina</taxon>
        <taxon>Agaricomycetes</taxon>
        <taxon>Agaricomycetidae</taxon>
        <taxon>Atheliales</taxon>
        <taxon>Atheliaceae</taxon>
        <taxon>Piloderma</taxon>
    </lineage>
</organism>
<reference evidence="1 2" key="1">
    <citation type="submission" date="2014-04" db="EMBL/GenBank/DDBJ databases">
        <authorList>
            <consortium name="DOE Joint Genome Institute"/>
            <person name="Kuo A."/>
            <person name="Tarkka M."/>
            <person name="Buscot F."/>
            <person name="Kohler A."/>
            <person name="Nagy L.G."/>
            <person name="Floudas D."/>
            <person name="Copeland A."/>
            <person name="Barry K.W."/>
            <person name="Cichocki N."/>
            <person name="Veneault-Fourrey C."/>
            <person name="LaButti K."/>
            <person name="Lindquist E.A."/>
            <person name="Lipzen A."/>
            <person name="Lundell T."/>
            <person name="Morin E."/>
            <person name="Murat C."/>
            <person name="Sun H."/>
            <person name="Tunlid A."/>
            <person name="Henrissat B."/>
            <person name="Grigoriev I.V."/>
            <person name="Hibbett D.S."/>
            <person name="Martin F."/>
            <person name="Nordberg H.P."/>
            <person name="Cantor M.N."/>
            <person name="Hua S.X."/>
        </authorList>
    </citation>
    <scope>NUCLEOTIDE SEQUENCE [LARGE SCALE GENOMIC DNA]</scope>
    <source>
        <strain evidence="1 2">F 1598</strain>
    </source>
</reference>
<proteinExistence type="predicted"/>
<evidence type="ECO:0000313" key="2">
    <source>
        <dbReference type="Proteomes" id="UP000054166"/>
    </source>
</evidence>
<accession>A0A0C3EVI1</accession>
<dbReference type="HOGENOM" id="CLU_1107476_0_0_1"/>
<evidence type="ECO:0000313" key="1">
    <source>
        <dbReference type="EMBL" id="KIM76525.1"/>
    </source>
</evidence>
<protein>
    <submittedName>
        <fullName evidence="1">Uncharacterized protein</fullName>
    </submittedName>
</protein>
<dbReference type="InParanoid" id="A0A0C3EVI1"/>
<dbReference type="EMBL" id="KN833034">
    <property type="protein sequence ID" value="KIM76525.1"/>
    <property type="molecule type" value="Genomic_DNA"/>
</dbReference>
<reference evidence="2" key="2">
    <citation type="submission" date="2015-01" db="EMBL/GenBank/DDBJ databases">
        <title>Evolutionary Origins and Diversification of the Mycorrhizal Mutualists.</title>
        <authorList>
            <consortium name="DOE Joint Genome Institute"/>
            <consortium name="Mycorrhizal Genomics Consortium"/>
            <person name="Kohler A."/>
            <person name="Kuo A."/>
            <person name="Nagy L.G."/>
            <person name="Floudas D."/>
            <person name="Copeland A."/>
            <person name="Barry K.W."/>
            <person name="Cichocki N."/>
            <person name="Veneault-Fourrey C."/>
            <person name="LaButti K."/>
            <person name="Lindquist E.A."/>
            <person name="Lipzen A."/>
            <person name="Lundell T."/>
            <person name="Morin E."/>
            <person name="Murat C."/>
            <person name="Riley R."/>
            <person name="Ohm R."/>
            <person name="Sun H."/>
            <person name="Tunlid A."/>
            <person name="Henrissat B."/>
            <person name="Grigoriev I.V."/>
            <person name="Hibbett D.S."/>
            <person name="Martin F."/>
        </authorList>
    </citation>
    <scope>NUCLEOTIDE SEQUENCE [LARGE SCALE GENOMIC DNA]</scope>
    <source>
        <strain evidence="2">F 1598</strain>
    </source>
</reference>
<sequence length="251" mass="27630">MDGYGGVRKRSHRCDERGGRRPVLFEHEDGPTVCPVRPVNISALKLCVSCEEGLQFWMGSKIVAVLFPVPSNFCCLCQRREADGPTLGPGDARTPNGATLNRARIRQSGRVEPFDGFQQLDGEVESGVGRESVCGYDMVCYKFVIGLMEHAGSAPLASMHRQTYMLKRSMSGHLSGQGLVAATESDHPSVWSDLRQAIRNGEYVFVDLEDLPVCFLTAFTKRFLTGFGLSSDLEPLSSSLWPELDSESEYA</sequence>